<keyword evidence="2" id="KW-1185">Reference proteome</keyword>
<accession>A0ABQ5IGG5</accession>
<evidence type="ECO:0000313" key="1">
    <source>
        <dbReference type="EMBL" id="GJT99178.1"/>
    </source>
</evidence>
<reference evidence="1" key="2">
    <citation type="submission" date="2022-01" db="EMBL/GenBank/DDBJ databases">
        <authorList>
            <person name="Yamashiro T."/>
            <person name="Shiraishi A."/>
            <person name="Satake H."/>
            <person name="Nakayama K."/>
        </authorList>
    </citation>
    <scope>NUCLEOTIDE SEQUENCE</scope>
</reference>
<comment type="caution">
    <text evidence="1">The sequence shown here is derived from an EMBL/GenBank/DDBJ whole genome shotgun (WGS) entry which is preliminary data.</text>
</comment>
<sequence>MAPTKELHIRGLVVHDEDLDELARTHDKYLRSLKIDKCRGFSTDGLMHVSKYCNQLRTFCLEYDEGIEAKDETWLHQLALNNTVLEMFQFKFMDISDAECLTLLAKNCCNSLISLKLGMGYLSKLGDAFKYAVRLEHFFGLNLDEASDLIRKLKLPNYLPDTCQCSLFMMCPNLEVLHSVDCCGDRGMQVIGKFCKKLRKFTGVVTTVGLIALAKGCPKLDCLKVWIGDNSNEAMQCLGTHLKNLHKLRMYWLKKNGTTYLPLDNGIRSMLRGCNKLEMLDMHGGLTNVGLEYIRKYGANLQSLSLTLIGNSDAGLFKLSKRCLRLRMMKLKGCPFNKQDVASFVFNMPSLRYVCSYRRGSDGGSSDGGSSDHEISVCTYLVLTRPEFQL</sequence>
<proteinExistence type="predicted"/>
<evidence type="ECO:0000313" key="2">
    <source>
        <dbReference type="Proteomes" id="UP001151760"/>
    </source>
</evidence>
<dbReference type="PANTHER" id="PTHR13318">
    <property type="entry name" value="PARTNER OF PAIRED, ISOFORM B-RELATED"/>
    <property type="match status" value="1"/>
</dbReference>
<dbReference type="EMBL" id="BQNB010020745">
    <property type="protein sequence ID" value="GJT99178.1"/>
    <property type="molecule type" value="Genomic_DNA"/>
</dbReference>
<gene>
    <name evidence="1" type="ORF">Tco_1094696</name>
</gene>
<dbReference type="Proteomes" id="UP001151760">
    <property type="component" value="Unassembled WGS sequence"/>
</dbReference>
<reference evidence="1" key="1">
    <citation type="journal article" date="2022" name="Int. J. Mol. Sci.">
        <title>Draft Genome of Tanacetum Coccineum: Genomic Comparison of Closely Related Tanacetum-Family Plants.</title>
        <authorList>
            <person name="Yamashiro T."/>
            <person name="Shiraishi A."/>
            <person name="Nakayama K."/>
            <person name="Satake H."/>
        </authorList>
    </citation>
    <scope>NUCLEOTIDE SEQUENCE</scope>
</reference>
<dbReference type="SUPFAM" id="SSF52047">
    <property type="entry name" value="RNI-like"/>
    <property type="match status" value="2"/>
</dbReference>
<dbReference type="PANTHER" id="PTHR13318:SF168">
    <property type="entry name" value="LEUCINE-RICH REPEAT DOMAIN SUPERFAMILY"/>
    <property type="match status" value="1"/>
</dbReference>
<dbReference type="InterPro" id="IPR032675">
    <property type="entry name" value="LRR_dom_sf"/>
</dbReference>
<dbReference type="Gene3D" id="3.80.10.10">
    <property type="entry name" value="Ribonuclease Inhibitor"/>
    <property type="match status" value="1"/>
</dbReference>
<organism evidence="1 2">
    <name type="scientific">Tanacetum coccineum</name>
    <dbReference type="NCBI Taxonomy" id="301880"/>
    <lineage>
        <taxon>Eukaryota</taxon>
        <taxon>Viridiplantae</taxon>
        <taxon>Streptophyta</taxon>
        <taxon>Embryophyta</taxon>
        <taxon>Tracheophyta</taxon>
        <taxon>Spermatophyta</taxon>
        <taxon>Magnoliopsida</taxon>
        <taxon>eudicotyledons</taxon>
        <taxon>Gunneridae</taxon>
        <taxon>Pentapetalae</taxon>
        <taxon>asterids</taxon>
        <taxon>campanulids</taxon>
        <taxon>Asterales</taxon>
        <taxon>Asteraceae</taxon>
        <taxon>Asteroideae</taxon>
        <taxon>Anthemideae</taxon>
        <taxon>Anthemidinae</taxon>
        <taxon>Tanacetum</taxon>
    </lineage>
</organism>
<name>A0ABQ5IGG5_9ASTR</name>
<protein>
    <submittedName>
        <fullName evidence="1">Leucine-rich repeat, cysteine-containing subtype protein</fullName>
    </submittedName>
</protein>